<evidence type="ECO:0000313" key="1">
    <source>
        <dbReference type="EMBL" id="GFP98579.1"/>
    </source>
</evidence>
<dbReference type="PANTHER" id="PTHR33413:SF33">
    <property type="entry name" value="MEDIATOR OF RNA POLYMERASE II TRANSCRIPTION SUBUNIT 29"/>
    <property type="match status" value="1"/>
</dbReference>
<evidence type="ECO:0000313" key="2">
    <source>
        <dbReference type="Proteomes" id="UP000653305"/>
    </source>
</evidence>
<dbReference type="EMBL" id="BMAC01000534">
    <property type="protein sequence ID" value="GFP98579.1"/>
    <property type="molecule type" value="Genomic_DNA"/>
</dbReference>
<sequence length="68" mass="7363">MLYCPISAAEITKMNPGHYVAFLLTTTLYSSSAAAGGPNNNNNIHLRVTHIKLLRPTDALFLGMSTDL</sequence>
<gene>
    <name evidence="1" type="ORF">PHJA_002001800</name>
</gene>
<organism evidence="1 2">
    <name type="scientific">Phtheirospermum japonicum</name>
    <dbReference type="NCBI Taxonomy" id="374723"/>
    <lineage>
        <taxon>Eukaryota</taxon>
        <taxon>Viridiplantae</taxon>
        <taxon>Streptophyta</taxon>
        <taxon>Embryophyta</taxon>
        <taxon>Tracheophyta</taxon>
        <taxon>Spermatophyta</taxon>
        <taxon>Magnoliopsida</taxon>
        <taxon>eudicotyledons</taxon>
        <taxon>Gunneridae</taxon>
        <taxon>Pentapetalae</taxon>
        <taxon>asterids</taxon>
        <taxon>lamiids</taxon>
        <taxon>Lamiales</taxon>
        <taxon>Orobanchaceae</taxon>
        <taxon>Orobanchaceae incertae sedis</taxon>
        <taxon>Phtheirospermum</taxon>
    </lineage>
</organism>
<dbReference type="AlphaFoldDB" id="A0A830CHU5"/>
<dbReference type="PANTHER" id="PTHR33413">
    <property type="entry name" value="EXPRESSED PROTEIN"/>
    <property type="match status" value="1"/>
</dbReference>
<reference evidence="1" key="1">
    <citation type="submission" date="2020-07" db="EMBL/GenBank/DDBJ databases">
        <title>Ethylene signaling mediates host invasion by parasitic plants.</title>
        <authorList>
            <person name="Yoshida S."/>
        </authorList>
    </citation>
    <scope>NUCLEOTIDE SEQUENCE</scope>
    <source>
        <strain evidence="1">Okayama</strain>
    </source>
</reference>
<comment type="caution">
    <text evidence="1">The sequence shown here is derived from an EMBL/GenBank/DDBJ whole genome shotgun (WGS) entry which is preliminary data.</text>
</comment>
<keyword evidence="2" id="KW-1185">Reference proteome</keyword>
<name>A0A830CHU5_9LAMI</name>
<dbReference type="Proteomes" id="UP000653305">
    <property type="component" value="Unassembled WGS sequence"/>
</dbReference>
<proteinExistence type="predicted"/>
<accession>A0A830CHU5</accession>
<protein>
    <submittedName>
        <fullName evidence="1">Uncharacterized protein</fullName>
    </submittedName>
</protein>